<dbReference type="Proteomes" id="UP001291653">
    <property type="component" value="Unassembled WGS sequence"/>
</dbReference>
<feature type="region of interest" description="Disordered" evidence="1">
    <location>
        <begin position="67"/>
        <end position="87"/>
    </location>
</feature>
<reference evidence="3 4" key="1">
    <citation type="submission" date="2022-10" db="EMBL/GenBank/DDBJ databases">
        <title>Draft genome sequence of Streptomyces sp. YSPA8.</title>
        <authorList>
            <person name="Moriuchi R."/>
            <person name="Dohra H."/>
            <person name="Yamamura H."/>
            <person name="Kodani S."/>
        </authorList>
    </citation>
    <scope>NUCLEOTIDE SEQUENCE [LARGE SCALE GENOMIC DNA]</scope>
    <source>
        <strain evidence="3 4">YSPA8</strain>
    </source>
</reference>
<dbReference type="EMBL" id="BSBI01000004">
    <property type="protein sequence ID" value="GLF95168.1"/>
    <property type="molecule type" value="Genomic_DNA"/>
</dbReference>
<dbReference type="Pfam" id="PF19797">
    <property type="entry name" value="DUF6281"/>
    <property type="match status" value="1"/>
</dbReference>
<proteinExistence type="predicted"/>
<accession>A0ABQ5NYD3</accession>
<evidence type="ECO:0000313" key="4">
    <source>
        <dbReference type="Proteomes" id="UP001291653"/>
    </source>
</evidence>
<dbReference type="PROSITE" id="PS51257">
    <property type="entry name" value="PROKAR_LIPOPROTEIN"/>
    <property type="match status" value="1"/>
</dbReference>
<gene>
    <name evidence="3" type="ORF">SYYSPA8_12745</name>
</gene>
<sequence length="131" mass="13342">MSWAGRSAHTLLAVVAAVSAAGCTAGGSSSDAGEESCVYLFTYEGREYRDIANVNFVVADKLGTAVNTPCDDQGGEGDTKEPGTSKPAYAVNGISPKIAIAVGDTPAEAKLLVSYSGSELPPEIQKPDDGS</sequence>
<dbReference type="InterPro" id="IPR046248">
    <property type="entry name" value="DUF6281"/>
</dbReference>
<keyword evidence="2" id="KW-0732">Signal</keyword>
<evidence type="ECO:0000256" key="1">
    <source>
        <dbReference type="SAM" id="MobiDB-lite"/>
    </source>
</evidence>
<evidence type="ECO:0000256" key="2">
    <source>
        <dbReference type="SAM" id="SignalP"/>
    </source>
</evidence>
<name>A0ABQ5NYD3_9ACTN</name>
<organism evidence="3 4">
    <name type="scientific">Streptomyces yaizuensis</name>
    <dbReference type="NCBI Taxonomy" id="2989713"/>
    <lineage>
        <taxon>Bacteria</taxon>
        <taxon>Bacillati</taxon>
        <taxon>Actinomycetota</taxon>
        <taxon>Actinomycetes</taxon>
        <taxon>Kitasatosporales</taxon>
        <taxon>Streptomycetaceae</taxon>
        <taxon>Streptomyces</taxon>
    </lineage>
</organism>
<dbReference type="RefSeq" id="WP_323447231.1">
    <property type="nucleotide sequence ID" value="NZ_BSBI01000004.1"/>
</dbReference>
<feature type="signal peptide" evidence="2">
    <location>
        <begin position="1"/>
        <end position="20"/>
    </location>
</feature>
<comment type="caution">
    <text evidence="3">The sequence shown here is derived from an EMBL/GenBank/DDBJ whole genome shotgun (WGS) entry which is preliminary data.</text>
</comment>
<feature type="chain" id="PRO_5047204523" evidence="2">
    <location>
        <begin position="21"/>
        <end position="131"/>
    </location>
</feature>
<protein>
    <submittedName>
        <fullName evidence="3">DUF6281 family protein</fullName>
    </submittedName>
</protein>
<keyword evidence="4" id="KW-1185">Reference proteome</keyword>
<evidence type="ECO:0000313" key="3">
    <source>
        <dbReference type="EMBL" id="GLF95168.1"/>
    </source>
</evidence>